<dbReference type="OrthoDB" id="2592984at2759"/>
<organism evidence="2 3">
    <name type="scientific">Mycena venus</name>
    <dbReference type="NCBI Taxonomy" id="2733690"/>
    <lineage>
        <taxon>Eukaryota</taxon>
        <taxon>Fungi</taxon>
        <taxon>Dikarya</taxon>
        <taxon>Basidiomycota</taxon>
        <taxon>Agaricomycotina</taxon>
        <taxon>Agaricomycetes</taxon>
        <taxon>Agaricomycetidae</taxon>
        <taxon>Agaricales</taxon>
        <taxon>Marasmiineae</taxon>
        <taxon>Mycenaceae</taxon>
        <taxon>Mycena</taxon>
    </lineage>
</organism>
<gene>
    <name evidence="2" type="ORF">MVEN_00967100</name>
</gene>
<sequence length="324" mass="36112">MSTVPVTEKSTTAAAPVAPTSTDSAFDIFQTLKHPAEYVGEKVGHNIDVITTAAGVAPASRTEAPREVFIACSPMEINKKFLGPLTDGVARVISLFGGVAPPNLTFHWAVIVGDYVHELSYDDHYYNTYENKAVKVVHDRLHRDEYRLYPVGTTRFNDAAIVEEGVKAIDAPHMLPRYEVRTNNCHKFVIELLNLICDPGRTKVTTSYGWSRMEVDDNDWEPLPMMTYYVPEDATDEEVAQIKAKAEAEHAERVAEFHARQEQKKQARAARKAAREQAEAAREQAEKQAAMQDILANAEELMARSEAEQQIPEPATTVAEDELV</sequence>
<evidence type="ECO:0000256" key="1">
    <source>
        <dbReference type="SAM" id="MobiDB-lite"/>
    </source>
</evidence>
<comment type="caution">
    <text evidence="2">The sequence shown here is derived from an EMBL/GenBank/DDBJ whole genome shotgun (WGS) entry which is preliminary data.</text>
</comment>
<protein>
    <submittedName>
        <fullName evidence="2">DUF862-domain-containing protein</fullName>
    </submittedName>
</protein>
<feature type="region of interest" description="Disordered" evidence="1">
    <location>
        <begin position="270"/>
        <end position="324"/>
    </location>
</feature>
<name>A0A8H6YAU3_9AGAR</name>
<accession>A0A8H6YAU3</accession>
<reference evidence="2" key="1">
    <citation type="submission" date="2020-05" db="EMBL/GenBank/DDBJ databases">
        <title>Mycena genomes resolve the evolution of fungal bioluminescence.</title>
        <authorList>
            <person name="Tsai I.J."/>
        </authorList>
    </citation>
    <scope>NUCLEOTIDE SEQUENCE</scope>
    <source>
        <strain evidence="2">CCC161011</strain>
    </source>
</reference>
<dbReference type="AlphaFoldDB" id="A0A8H6YAU3"/>
<evidence type="ECO:0000313" key="3">
    <source>
        <dbReference type="Proteomes" id="UP000620124"/>
    </source>
</evidence>
<feature type="compositionally biased region" description="Basic and acidic residues" evidence="1">
    <location>
        <begin position="273"/>
        <end position="286"/>
    </location>
</feature>
<keyword evidence="3" id="KW-1185">Reference proteome</keyword>
<dbReference type="Proteomes" id="UP000620124">
    <property type="component" value="Unassembled WGS sequence"/>
</dbReference>
<proteinExistence type="predicted"/>
<dbReference type="EMBL" id="JACAZI010000007">
    <property type="protein sequence ID" value="KAF7356348.1"/>
    <property type="molecule type" value="Genomic_DNA"/>
</dbReference>
<evidence type="ECO:0000313" key="2">
    <source>
        <dbReference type="EMBL" id="KAF7356348.1"/>
    </source>
</evidence>